<proteinExistence type="inferred from homology"/>
<keyword evidence="2 7" id="KW-0812">Transmembrane</keyword>
<name>A0A8H3YP98_VENIN</name>
<comment type="similarity">
    <text evidence="5">Belongs to the SAT4 family.</text>
</comment>
<comment type="subcellular location">
    <subcellularLocation>
        <location evidence="1">Membrane</location>
        <topology evidence="1">Multi-pass membrane protein</topology>
    </subcellularLocation>
</comment>
<evidence type="ECO:0000256" key="5">
    <source>
        <dbReference type="ARBA" id="ARBA00038359"/>
    </source>
</evidence>
<dbReference type="InterPro" id="IPR052337">
    <property type="entry name" value="SAT4-like"/>
</dbReference>
<dbReference type="PANTHER" id="PTHR33048">
    <property type="entry name" value="PTH11-LIKE INTEGRAL MEMBRANE PROTEIN (AFU_ORTHOLOGUE AFUA_5G11245)"/>
    <property type="match status" value="1"/>
</dbReference>
<feature type="domain" description="Rhodopsin" evidence="8">
    <location>
        <begin position="35"/>
        <end position="272"/>
    </location>
</feature>
<evidence type="ECO:0000256" key="1">
    <source>
        <dbReference type="ARBA" id="ARBA00004141"/>
    </source>
</evidence>
<evidence type="ECO:0000259" key="8">
    <source>
        <dbReference type="Pfam" id="PF20684"/>
    </source>
</evidence>
<evidence type="ECO:0000256" key="4">
    <source>
        <dbReference type="ARBA" id="ARBA00023136"/>
    </source>
</evidence>
<protein>
    <recommendedName>
        <fullName evidence="8">Rhodopsin domain-containing protein</fullName>
    </recommendedName>
</protein>
<feature type="transmembrane region" description="Helical" evidence="7">
    <location>
        <begin position="129"/>
        <end position="151"/>
    </location>
</feature>
<organism evidence="9 10">
    <name type="scientific">Venturia inaequalis</name>
    <name type="common">Apple scab fungus</name>
    <dbReference type="NCBI Taxonomy" id="5025"/>
    <lineage>
        <taxon>Eukaryota</taxon>
        <taxon>Fungi</taxon>
        <taxon>Dikarya</taxon>
        <taxon>Ascomycota</taxon>
        <taxon>Pezizomycotina</taxon>
        <taxon>Dothideomycetes</taxon>
        <taxon>Pleosporomycetidae</taxon>
        <taxon>Venturiales</taxon>
        <taxon>Venturiaceae</taxon>
        <taxon>Venturia</taxon>
    </lineage>
</organism>
<gene>
    <name evidence="9" type="ORF">EG328_007810</name>
</gene>
<comment type="caution">
    <text evidence="9">The sequence shown here is derived from an EMBL/GenBank/DDBJ whole genome shotgun (WGS) entry which is preliminary data.</text>
</comment>
<feature type="transmembrane region" description="Helical" evidence="7">
    <location>
        <begin position="14"/>
        <end position="39"/>
    </location>
</feature>
<dbReference type="Pfam" id="PF20684">
    <property type="entry name" value="Fung_rhodopsin"/>
    <property type="match status" value="1"/>
</dbReference>
<reference evidence="9 10" key="1">
    <citation type="submission" date="2018-12" db="EMBL/GenBank/DDBJ databases">
        <title>Venturia inaequalis Genome Resource.</title>
        <authorList>
            <person name="Lichtner F.J."/>
        </authorList>
    </citation>
    <scope>NUCLEOTIDE SEQUENCE [LARGE SCALE GENOMIC DNA]</scope>
    <source>
        <strain evidence="9 10">120213</strain>
    </source>
</reference>
<keyword evidence="3 7" id="KW-1133">Transmembrane helix</keyword>
<keyword evidence="4 7" id="KW-0472">Membrane</keyword>
<evidence type="ECO:0000313" key="9">
    <source>
        <dbReference type="EMBL" id="KAE9968034.1"/>
    </source>
</evidence>
<dbReference type="AlphaFoldDB" id="A0A8H3YP98"/>
<dbReference type="Proteomes" id="UP000447873">
    <property type="component" value="Unassembled WGS sequence"/>
</dbReference>
<feature type="transmembrane region" description="Helical" evidence="7">
    <location>
        <begin position="210"/>
        <end position="231"/>
    </location>
</feature>
<dbReference type="EMBL" id="WNWS01000425">
    <property type="protein sequence ID" value="KAE9968034.1"/>
    <property type="molecule type" value="Genomic_DNA"/>
</dbReference>
<feature type="compositionally biased region" description="Basic and acidic residues" evidence="6">
    <location>
        <begin position="336"/>
        <end position="366"/>
    </location>
</feature>
<feature type="region of interest" description="Disordered" evidence="6">
    <location>
        <begin position="330"/>
        <end position="430"/>
    </location>
</feature>
<dbReference type="GO" id="GO:0016020">
    <property type="term" value="C:membrane"/>
    <property type="evidence" value="ECO:0007669"/>
    <property type="project" value="UniProtKB-SubCell"/>
</dbReference>
<dbReference type="PANTHER" id="PTHR33048:SF15">
    <property type="entry name" value="INTEGRAL MEMBRANE PROTEIN"/>
    <property type="match status" value="1"/>
</dbReference>
<evidence type="ECO:0000256" key="2">
    <source>
        <dbReference type="ARBA" id="ARBA00022692"/>
    </source>
</evidence>
<feature type="transmembrane region" description="Helical" evidence="7">
    <location>
        <begin position="243"/>
        <end position="265"/>
    </location>
</feature>
<evidence type="ECO:0000256" key="6">
    <source>
        <dbReference type="SAM" id="MobiDB-lite"/>
    </source>
</evidence>
<feature type="transmembrane region" description="Helical" evidence="7">
    <location>
        <begin position="51"/>
        <end position="75"/>
    </location>
</feature>
<evidence type="ECO:0000256" key="3">
    <source>
        <dbReference type="ARBA" id="ARBA00022989"/>
    </source>
</evidence>
<evidence type="ECO:0000256" key="7">
    <source>
        <dbReference type="SAM" id="Phobius"/>
    </source>
</evidence>
<feature type="transmembrane region" description="Helical" evidence="7">
    <location>
        <begin position="95"/>
        <end position="117"/>
    </location>
</feature>
<accession>A0A8H3YP98</accession>
<dbReference type="InterPro" id="IPR049326">
    <property type="entry name" value="Rhodopsin_dom_fungi"/>
</dbReference>
<feature type="compositionally biased region" description="Polar residues" evidence="6">
    <location>
        <begin position="302"/>
        <end position="313"/>
    </location>
</feature>
<feature type="region of interest" description="Disordered" evidence="6">
    <location>
        <begin position="278"/>
        <end position="315"/>
    </location>
</feature>
<evidence type="ECO:0000313" key="10">
    <source>
        <dbReference type="Proteomes" id="UP000447873"/>
    </source>
</evidence>
<feature type="transmembrane region" description="Helical" evidence="7">
    <location>
        <begin position="171"/>
        <end position="198"/>
    </location>
</feature>
<sequence length="430" mass="46473">MIDATATSIPLTGLALALFATSAVCLVLSAITVSLRLYARLQDSALGLDDGLILAGLVIYAVDVALACYGATVGLGSRTADINLFMMVEGMKYLMLWMLVYVIGLAVIKSSICATLLRIAGSNKLYRASIFALLGLTVVTFLVTFVGILLLCQPVSGNWTGKGKCASMQTMIALSYTSTASTITTDLACVVVPGFMLWNVQMKPLKKASVFILLSFASIASITTIFRAPYIERYWKPLDNLTYWTGYIVLYSNVESAIGLIASSLPTLRKLFLRSTGSTKSTPRSVSELVTIGSEPRRKRNSGFTNPTDQGISFATVRSGGRGEAWTMIEDVEGEGGSREGGSGDREREKERGRDMERGREKERGRNGNAEGNGNGMGEVRMDRTYDVQTSPLSKSGEGFGRWMPRQRQGQAQGELRPGVEGEFKGAVGY</sequence>